<proteinExistence type="predicted"/>
<keyword evidence="3" id="KW-1185">Reference proteome</keyword>
<organism evidence="2 3">
    <name type="scientific">Draconibacterium halophilum</name>
    <dbReference type="NCBI Taxonomy" id="2706887"/>
    <lineage>
        <taxon>Bacteria</taxon>
        <taxon>Pseudomonadati</taxon>
        <taxon>Bacteroidota</taxon>
        <taxon>Bacteroidia</taxon>
        <taxon>Marinilabiliales</taxon>
        <taxon>Prolixibacteraceae</taxon>
        <taxon>Draconibacterium</taxon>
    </lineage>
</organism>
<evidence type="ECO:0000313" key="3">
    <source>
        <dbReference type="Proteomes" id="UP000474630"/>
    </source>
</evidence>
<evidence type="ECO:0000313" key="2">
    <source>
        <dbReference type="EMBL" id="QIA09881.1"/>
    </source>
</evidence>
<reference evidence="2 3" key="1">
    <citation type="submission" date="2020-02" db="EMBL/GenBank/DDBJ databases">
        <title>Genome sequencing for Draconibacterium sp. strain M1.</title>
        <authorList>
            <person name="Park S.-J."/>
        </authorList>
    </citation>
    <scope>NUCLEOTIDE SEQUENCE [LARGE SCALE GENOMIC DNA]</scope>
    <source>
        <strain evidence="2 3">M1</strain>
    </source>
</reference>
<dbReference type="GO" id="GO:0007165">
    <property type="term" value="P:signal transduction"/>
    <property type="evidence" value="ECO:0007669"/>
    <property type="project" value="InterPro"/>
</dbReference>
<evidence type="ECO:0000259" key="1">
    <source>
        <dbReference type="Pfam" id="PF13676"/>
    </source>
</evidence>
<protein>
    <submittedName>
        <fullName evidence="2">TIR domain-containing protein</fullName>
    </submittedName>
</protein>
<gene>
    <name evidence="2" type="ORF">G0Q07_01055</name>
</gene>
<dbReference type="Gene3D" id="3.40.50.10140">
    <property type="entry name" value="Toll/interleukin-1 receptor homology (TIR) domain"/>
    <property type="match status" value="1"/>
</dbReference>
<dbReference type="EMBL" id="CP048409">
    <property type="protein sequence ID" value="QIA09881.1"/>
    <property type="molecule type" value="Genomic_DNA"/>
</dbReference>
<dbReference type="InterPro" id="IPR035897">
    <property type="entry name" value="Toll_tir_struct_dom_sf"/>
</dbReference>
<sequence>MLTRGQFRSIAESKSGYRGLTGYVNENRTYSKSAATTSIFLSHSHYDKDVVEQAKIFFENLGISIYVDWADETMPERTNGTTANKIKNQIISVNDKFVLLATNNAVNSKWCNWEVGIADPFKLPKKKFAILPLANNSGSWDGNEYLQIYPRIEKNPRESGGEGYYVWYPDNTWETIENWLRKL</sequence>
<dbReference type="Pfam" id="PF13676">
    <property type="entry name" value="TIR_2"/>
    <property type="match status" value="1"/>
</dbReference>
<dbReference type="SUPFAM" id="SSF52200">
    <property type="entry name" value="Toll/Interleukin receptor TIR domain"/>
    <property type="match status" value="1"/>
</dbReference>
<dbReference type="Proteomes" id="UP000474630">
    <property type="component" value="Chromosome"/>
</dbReference>
<dbReference type="AlphaFoldDB" id="A0A6C0RKR2"/>
<name>A0A6C0RKR2_9BACT</name>
<feature type="domain" description="TIR" evidence="1">
    <location>
        <begin position="39"/>
        <end position="134"/>
    </location>
</feature>
<dbReference type="InterPro" id="IPR000157">
    <property type="entry name" value="TIR_dom"/>
</dbReference>
<accession>A0A6C0RKR2</accession>
<dbReference type="KEGG" id="drc:G0Q07_01055"/>